<organism evidence="2 3">
    <name type="scientific">Dendrothele bispora (strain CBS 962.96)</name>
    <dbReference type="NCBI Taxonomy" id="1314807"/>
    <lineage>
        <taxon>Eukaryota</taxon>
        <taxon>Fungi</taxon>
        <taxon>Dikarya</taxon>
        <taxon>Basidiomycota</taxon>
        <taxon>Agaricomycotina</taxon>
        <taxon>Agaricomycetes</taxon>
        <taxon>Agaricomycetidae</taxon>
        <taxon>Agaricales</taxon>
        <taxon>Agaricales incertae sedis</taxon>
        <taxon>Dendrothele</taxon>
    </lineage>
</organism>
<dbReference type="OrthoDB" id="3256331at2759"/>
<name>A0A4S8KVM7_DENBC</name>
<protein>
    <recommendedName>
        <fullName evidence="1">DUF6593 domain-containing protein</fullName>
    </recommendedName>
</protein>
<reference evidence="2 3" key="1">
    <citation type="journal article" date="2019" name="Nat. Ecol. Evol.">
        <title>Megaphylogeny resolves global patterns of mushroom evolution.</title>
        <authorList>
            <person name="Varga T."/>
            <person name="Krizsan K."/>
            <person name="Foldi C."/>
            <person name="Dima B."/>
            <person name="Sanchez-Garcia M."/>
            <person name="Sanchez-Ramirez S."/>
            <person name="Szollosi G.J."/>
            <person name="Szarkandi J.G."/>
            <person name="Papp V."/>
            <person name="Albert L."/>
            <person name="Andreopoulos W."/>
            <person name="Angelini C."/>
            <person name="Antonin V."/>
            <person name="Barry K.W."/>
            <person name="Bougher N.L."/>
            <person name="Buchanan P."/>
            <person name="Buyck B."/>
            <person name="Bense V."/>
            <person name="Catcheside P."/>
            <person name="Chovatia M."/>
            <person name="Cooper J."/>
            <person name="Damon W."/>
            <person name="Desjardin D."/>
            <person name="Finy P."/>
            <person name="Geml J."/>
            <person name="Haridas S."/>
            <person name="Hughes K."/>
            <person name="Justo A."/>
            <person name="Karasinski D."/>
            <person name="Kautmanova I."/>
            <person name="Kiss B."/>
            <person name="Kocsube S."/>
            <person name="Kotiranta H."/>
            <person name="LaButti K.M."/>
            <person name="Lechner B.E."/>
            <person name="Liimatainen K."/>
            <person name="Lipzen A."/>
            <person name="Lukacs Z."/>
            <person name="Mihaltcheva S."/>
            <person name="Morgado L.N."/>
            <person name="Niskanen T."/>
            <person name="Noordeloos M.E."/>
            <person name="Ohm R.A."/>
            <person name="Ortiz-Santana B."/>
            <person name="Ovrebo C."/>
            <person name="Racz N."/>
            <person name="Riley R."/>
            <person name="Savchenko A."/>
            <person name="Shiryaev A."/>
            <person name="Soop K."/>
            <person name="Spirin V."/>
            <person name="Szebenyi C."/>
            <person name="Tomsovsky M."/>
            <person name="Tulloss R.E."/>
            <person name="Uehling J."/>
            <person name="Grigoriev I.V."/>
            <person name="Vagvolgyi C."/>
            <person name="Papp T."/>
            <person name="Martin F.M."/>
            <person name="Miettinen O."/>
            <person name="Hibbett D.S."/>
            <person name="Nagy L.G."/>
        </authorList>
    </citation>
    <scope>NUCLEOTIDE SEQUENCE [LARGE SCALE GENOMIC DNA]</scope>
    <source>
        <strain evidence="2 3">CBS 962.96</strain>
    </source>
</reference>
<accession>A0A4S8KVM7</accession>
<keyword evidence="3" id="KW-1185">Reference proteome</keyword>
<sequence length="139" mass="16204">MDTDILQASIILDANSEDVKSCDLIRRGTDKTMYEIRTERAFTLTSFRRAGDVTAFAVFERRDLLPDTITFTENYGSRATSTLRLGKWLKTPNFSSWPVEFEVRGNKYVWKDTDDKSRVLVKSYFPNHWLCLNFPDVFD</sequence>
<evidence type="ECO:0000313" key="3">
    <source>
        <dbReference type="Proteomes" id="UP000297245"/>
    </source>
</evidence>
<feature type="domain" description="DUF6593" evidence="1">
    <location>
        <begin position="26"/>
        <end position="117"/>
    </location>
</feature>
<dbReference type="AlphaFoldDB" id="A0A4S8KVM7"/>
<gene>
    <name evidence="2" type="ORF">K435DRAFT_785797</name>
</gene>
<dbReference type="Proteomes" id="UP000297245">
    <property type="component" value="Unassembled WGS sequence"/>
</dbReference>
<evidence type="ECO:0000313" key="2">
    <source>
        <dbReference type="EMBL" id="THU79548.1"/>
    </source>
</evidence>
<proteinExistence type="predicted"/>
<dbReference type="InterPro" id="IPR046528">
    <property type="entry name" value="DUF6593"/>
</dbReference>
<dbReference type="Pfam" id="PF20236">
    <property type="entry name" value="DUF6593"/>
    <property type="match status" value="1"/>
</dbReference>
<dbReference type="EMBL" id="ML180013">
    <property type="protein sequence ID" value="THU79548.1"/>
    <property type="molecule type" value="Genomic_DNA"/>
</dbReference>
<evidence type="ECO:0000259" key="1">
    <source>
        <dbReference type="Pfam" id="PF20236"/>
    </source>
</evidence>